<evidence type="ECO:0000256" key="1">
    <source>
        <dbReference type="SAM" id="MobiDB-lite"/>
    </source>
</evidence>
<evidence type="ECO:0000313" key="2">
    <source>
        <dbReference type="EMBL" id="CAD8683158.1"/>
    </source>
</evidence>
<name>A0A7S0RPI8_9CHLO</name>
<feature type="region of interest" description="Disordered" evidence="1">
    <location>
        <begin position="119"/>
        <end position="144"/>
    </location>
</feature>
<dbReference type="EMBL" id="HBFA01032307">
    <property type="protein sequence ID" value="CAD8683158.1"/>
    <property type="molecule type" value="Transcribed_RNA"/>
</dbReference>
<accession>A0A7S0RPI8</accession>
<organism evidence="2">
    <name type="scientific">Pyramimonas obovata</name>
    <dbReference type="NCBI Taxonomy" id="1411642"/>
    <lineage>
        <taxon>Eukaryota</taxon>
        <taxon>Viridiplantae</taxon>
        <taxon>Chlorophyta</taxon>
        <taxon>Pyramimonadophyceae</taxon>
        <taxon>Pyramimonadales</taxon>
        <taxon>Pyramimonadaceae</taxon>
        <taxon>Pyramimonas</taxon>
        <taxon>Pyramimonas incertae sedis</taxon>
    </lineage>
</organism>
<dbReference type="AlphaFoldDB" id="A0A7S0RPI8"/>
<feature type="compositionally biased region" description="Pro residues" evidence="1">
    <location>
        <begin position="127"/>
        <end position="141"/>
    </location>
</feature>
<reference evidence="2" key="1">
    <citation type="submission" date="2021-01" db="EMBL/GenBank/DDBJ databases">
        <authorList>
            <person name="Corre E."/>
            <person name="Pelletier E."/>
            <person name="Niang G."/>
            <person name="Scheremetjew M."/>
            <person name="Finn R."/>
            <person name="Kale V."/>
            <person name="Holt S."/>
            <person name="Cochrane G."/>
            <person name="Meng A."/>
            <person name="Brown T."/>
            <person name="Cohen L."/>
        </authorList>
    </citation>
    <scope>NUCLEOTIDE SEQUENCE</scope>
    <source>
        <strain evidence="2">CCMP722</strain>
    </source>
</reference>
<gene>
    <name evidence="2" type="ORF">POBO1169_LOCUS16251</name>
</gene>
<proteinExistence type="predicted"/>
<protein>
    <submittedName>
        <fullName evidence="2">Uncharacterized protein</fullName>
    </submittedName>
</protein>
<sequence length="449" mass="50375">MRSFLIGWLAGGLAAREREQLVGKIAPAGTSWLSAYLDQLAETDRKQLVEKFSPVMEVPKPPSVNAIISQDPIKALEILRGASVSQAEWQRTFDTVKPSNNNLTWLQTHIVENLTPTQRSELAGHISPPPPPPRPPAPAAPPSLEDVLAKDPVKALRILQSAPIEESEWRKAFEAMFPAPEPAKTVENQQHPLLGTLLQDFGYKQVYSLKMSQLIDSKVLPVWESQRSFREDRAKKIVKAKQTDQRFGVFPGVITLWSDANSKDAKVYKILDGQHRVGALRILMEEGEVKPDDEVMVEVFRLKGDEEAAALFTEINQAQPVKLVDMPGVTDAATRVALEGAAASLKAKFPAMFKTSERCLPPHLNVDVLKDKLFQADVMPRFKLTTSKQLLDWMLEQNVKLAERSDDEWIELRGPKGSSKKKEETFLKALIKARDTEFYLGSDNWKWID</sequence>